<reference evidence="2" key="2">
    <citation type="submission" date="2014-07" db="EMBL/GenBank/DDBJ databases">
        <title>Initial genome analysis of the psychrotolerant acidophile Acidithiobacillus ferrivorans CF27: insights into iron and sulfur oxidation pathways and into biofilm formation.</title>
        <authorList>
            <person name="Talla E."/>
            <person name="Hedrich S."/>
            <person name="Mangenot S."/>
            <person name="Ji B."/>
            <person name="Johnson D.B."/>
            <person name="Barbe V."/>
            <person name="Bonnefoy V."/>
        </authorList>
    </citation>
    <scope>NUCLEOTIDE SEQUENCE [LARGE SCALE GENOMIC DNA]</scope>
    <source>
        <strain evidence="2">CF27</strain>
    </source>
</reference>
<evidence type="ECO:0000313" key="2">
    <source>
        <dbReference type="EMBL" id="CDQ10645.1"/>
    </source>
</evidence>
<protein>
    <submittedName>
        <fullName evidence="2">Uncharacterized protein</fullName>
    </submittedName>
</protein>
<accession>A0A060UQC9</accession>
<feature type="transmembrane region" description="Helical" evidence="1">
    <location>
        <begin position="178"/>
        <end position="199"/>
    </location>
</feature>
<evidence type="ECO:0000256" key="1">
    <source>
        <dbReference type="SAM" id="Phobius"/>
    </source>
</evidence>
<dbReference type="Proteomes" id="UP000193925">
    <property type="component" value="Chromosome AFERRI"/>
</dbReference>
<feature type="transmembrane region" description="Helical" evidence="1">
    <location>
        <begin position="72"/>
        <end position="94"/>
    </location>
</feature>
<keyword evidence="1" id="KW-0812">Transmembrane</keyword>
<gene>
    <name evidence="3" type="ORF">AFERRI_10708</name>
    <name evidence="2" type="ORF">AFERRI_400426</name>
</gene>
<feature type="transmembrane region" description="Helical" evidence="1">
    <location>
        <begin position="205"/>
        <end position="231"/>
    </location>
</feature>
<organism evidence="2">
    <name type="scientific">Acidithiobacillus ferrivorans</name>
    <dbReference type="NCBI Taxonomy" id="160808"/>
    <lineage>
        <taxon>Bacteria</taxon>
        <taxon>Pseudomonadati</taxon>
        <taxon>Pseudomonadota</taxon>
        <taxon>Acidithiobacillia</taxon>
        <taxon>Acidithiobacillales</taxon>
        <taxon>Acidithiobacillaceae</taxon>
        <taxon>Acidithiobacillus</taxon>
    </lineage>
</organism>
<dbReference type="AlphaFoldDB" id="A0A060UQC9"/>
<keyword evidence="1" id="KW-1133">Transmembrane helix</keyword>
<dbReference type="EMBL" id="CCCS020000035">
    <property type="protein sequence ID" value="CDQ10645.1"/>
    <property type="molecule type" value="Genomic_DNA"/>
</dbReference>
<keyword evidence="1" id="KW-0472">Membrane</keyword>
<evidence type="ECO:0000313" key="4">
    <source>
        <dbReference type="Proteomes" id="UP000193925"/>
    </source>
</evidence>
<feature type="transmembrane region" description="Helical" evidence="1">
    <location>
        <begin position="6"/>
        <end position="24"/>
    </location>
</feature>
<reference evidence="2" key="1">
    <citation type="submission" date="2014-03" db="EMBL/GenBank/DDBJ databases">
        <authorList>
            <person name="Genoscope - CEA"/>
        </authorList>
    </citation>
    <scope>NUCLEOTIDE SEQUENCE [LARGE SCALE GENOMIC DNA]</scope>
    <source>
        <strain evidence="2">CF27</strain>
    </source>
</reference>
<feature type="transmembrane region" description="Helical" evidence="1">
    <location>
        <begin position="106"/>
        <end position="125"/>
    </location>
</feature>
<name>A0A060UQC9_9PROT</name>
<proteinExistence type="predicted"/>
<dbReference type="EMBL" id="LT841305">
    <property type="protein sequence ID" value="SMH64674.1"/>
    <property type="molecule type" value="Genomic_DNA"/>
</dbReference>
<sequence>MLSAGSCASVLPVLTLGFWLAYMGRRGMHLGRALEYWLTRPGTGTLEEARVLRYITEVYGSGFGKVVNRATLLLGLSGCLSGGLFLLVDGWCSFRNLQLPFLADNILLPLTFFGLYLPIGMLQLSRWRFSLKQRRQAALRRIFGSESQACSFAEFMRADYPDAKDLSRWAFPMRAGGFIRLDGGPAFWFAASVLVSLYLQAQTLSVFLVGLVVLIAMLFLPTNIVGLLMSFGRWNPVSAKRLMSYPVAIFLDDVDRSSLGDHSPA</sequence>
<evidence type="ECO:0000313" key="3">
    <source>
        <dbReference type="EMBL" id="SMH64674.1"/>
    </source>
</evidence>
<keyword evidence="4" id="KW-1185">Reference proteome</keyword>
<reference evidence="3 4" key="3">
    <citation type="submission" date="2017-03" db="EMBL/GenBank/DDBJ databases">
        <authorList>
            <person name="Regsiter A."/>
            <person name="William W."/>
        </authorList>
    </citation>
    <scope>NUCLEOTIDE SEQUENCE [LARGE SCALE GENOMIC DNA]</scope>
    <source>
        <strain evidence="3">PRJEB5721</strain>
    </source>
</reference>